<proteinExistence type="predicted"/>
<evidence type="ECO:0000313" key="2">
    <source>
        <dbReference type="WBParaSite" id="JU765_v2.g18527.t1"/>
    </source>
</evidence>
<protein>
    <submittedName>
        <fullName evidence="2">Receptor-binding cancer antigen expressed on SiSo cells</fullName>
    </submittedName>
</protein>
<sequence length="208" mass="24005">MSAVGKVVATVLGILFFLLNCVTKLVNAVTGRKEKRIGELDLQPTAVISDGHSVSHRGSASSWENWTDKSFGVESKIDEYRRKQQETAEKKKMKETTAPEEDYFNDLRPEIKSAKRLDVNPGRSTPSPRKNLFEFNENDISIPMMNGTELGDLDLDETNHNQDSWDAEMDLSQMDHVFKAQRQKEREERQKQRLIEHEKRLNQKKMKL</sequence>
<dbReference type="WBParaSite" id="JU765_v2.g18527.t1">
    <property type="protein sequence ID" value="JU765_v2.g18527.t1"/>
    <property type="gene ID" value="JU765_v2.g18527"/>
</dbReference>
<name>A0AC34QQT2_9BILA</name>
<reference evidence="2" key="1">
    <citation type="submission" date="2022-11" db="UniProtKB">
        <authorList>
            <consortium name="WormBaseParasite"/>
        </authorList>
    </citation>
    <scope>IDENTIFICATION</scope>
</reference>
<accession>A0AC34QQT2</accession>
<evidence type="ECO:0000313" key="1">
    <source>
        <dbReference type="Proteomes" id="UP000887576"/>
    </source>
</evidence>
<dbReference type="Proteomes" id="UP000887576">
    <property type="component" value="Unplaced"/>
</dbReference>
<organism evidence="1 2">
    <name type="scientific">Panagrolaimus sp. JU765</name>
    <dbReference type="NCBI Taxonomy" id="591449"/>
    <lineage>
        <taxon>Eukaryota</taxon>
        <taxon>Metazoa</taxon>
        <taxon>Ecdysozoa</taxon>
        <taxon>Nematoda</taxon>
        <taxon>Chromadorea</taxon>
        <taxon>Rhabditida</taxon>
        <taxon>Tylenchina</taxon>
        <taxon>Panagrolaimomorpha</taxon>
        <taxon>Panagrolaimoidea</taxon>
        <taxon>Panagrolaimidae</taxon>
        <taxon>Panagrolaimus</taxon>
    </lineage>
</organism>